<keyword evidence="1" id="KW-0808">Transferase</keyword>
<proteinExistence type="predicted"/>
<organism evidence="1 2">
    <name type="scientific">Candidatus Onthenecus intestinigallinarum</name>
    <dbReference type="NCBI Taxonomy" id="2840875"/>
    <lineage>
        <taxon>Bacteria</taxon>
        <taxon>Bacillati</taxon>
        <taxon>Bacillota</taxon>
        <taxon>Clostridia</taxon>
        <taxon>Eubacteriales</taxon>
        <taxon>Candidatus Onthenecus</taxon>
    </lineage>
</organism>
<keyword evidence="1" id="KW-0418">Kinase</keyword>
<evidence type="ECO:0000313" key="2">
    <source>
        <dbReference type="Proteomes" id="UP000886887"/>
    </source>
</evidence>
<name>A0A9D0ZA88_9FIRM</name>
<dbReference type="AlphaFoldDB" id="A0A9D0ZA88"/>
<protein>
    <submittedName>
        <fullName evidence="1">Cytidylate kinase-like family protein</fullName>
    </submittedName>
</protein>
<dbReference type="Pfam" id="PF13189">
    <property type="entry name" value="Cytidylate_kin2"/>
    <property type="match status" value="1"/>
</dbReference>
<gene>
    <name evidence="1" type="ORF">IAB73_06060</name>
</gene>
<dbReference type="Proteomes" id="UP000886887">
    <property type="component" value="Unassembled WGS sequence"/>
</dbReference>
<evidence type="ECO:0000313" key="1">
    <source>
        <dbReference type="EMBL" id="HIQ71755.1"/>
    </source>
</evidence>
<dbReference type="EMBL" id="DVFJ01000017">
    <property type="protein sequence ID" value="HIQ71755.1"/>
    <property type="molecule type" value="Genomic_DNA"/>
</dbReference>
<dbReference type="Gene3D" id="3.40.50.300">
    <property type="entry name" value="P-loop containing nucleotide triphosphate hydrolases"/>
    <property type="match status" value="1"/>
</dbReference>
<dbReference type="SUPFAM" id="SSF52540">
    <property type="entry name" value="P-loop containing nucleoside triphosphate hydrolases"/>
    <property type="match status" value="1"/>
</dbReference>
<sequence>MKYNIITVGREHGSGGRLVAKRLSELLKIPFYDKELIQLAAEESGLSEQCVEEAEQKHISGLLYSFYYDSNNLPVSDRVFLAQAEVIRRVAKEGPCVIVGRCADYVLQSRDDCLNTFVYAPMEARIRRLTDEYKSIHKDPRAYLTRYDKRRAAYYQFFTGNNWGDYRNYHLMVNSEIGLDEAAAAIARVARGGSHAE</sequence>
<reference evidence="1" key="1">
    <citation type="submission" date="2020-10" db="EMBL/GenBank/DDBJ databases">
        <authorList>
            <person name="Gilroy R."/>
        </authorList>
    </citation>
    <scope>NUCLEOTIDE SEQUENCE</scope>
    <source>
        <strain evidence="1">ChiSxjej2B14-6234</strain>
    </source>
</reference>
<accession>A0A9D0ZA88</accession>
<reference evidence="1" key="2">
    <citation type="journal article" date="2021" name="PeerJ">
        <title>Extensive microbial diversity within the chicken gut microbiome revealed by metagenomics and culture.</title>
        <authorList>
            <person name="Gilroy R."/>
            <person name="Ravi A."/>
            <person name="Getino M."/>
            <person name="Pursley I."/>
            <person name="Horton D.L."/>
            <person name="Alikhan N.F."/>
            <person name="Baker D."/>
            <person name="Gharbi K."/>
            <person name="Hall N."/>
            <person name="Watson M."/>
            <person name="Adriaenssens E.M."/>
            <person name="Foster-Nyarko E."/>
            <person name="Jarju S."/>
            <person name="Secka A."/>
            <person name="Antonio M."/>
            <person name="Oren A."/>
            <person name="Chaudhuri R.R."/>
            <person name="La Ragione R."/>
            <person name="Hildebrand F."/>
            <person name="Pallen M.J."/>
        </authorList>
    </citation>
    <scope>NUCLEOTIDE SEQUENCE</scope>
    <source>
        <strain evidence="1">ChiSxjej2B14-6234</strain>
    </source>
</reference>
<comment type="caution">
    <text evidence="1">The sequence shown here is derived from an EMBL/GenBank/DDBJ whole genome shotgun (WGS) entry which is preliminary data.</text>
</comment>
<dbReference type="GO" id="GO:0016301">
    <property type="term" value="F:kinase activity"/>
    <property type="evidence" value="ECO:0007669"/>
    <property type="project" value="UniProtKB-KW"/>
</dbReference>
<dbReference type="InterPro" id="IPR027417">
    <property type="entry name" value="P-loop_NTPase"/>
</dbReference>